<dbReference type="Pfam" id="PF07690">
    <property type="entry name" value="MFS_1"/>
    <property type="match status" value="1"/>
</dbReference>
<feature type="compositionally biased region" description="Low complexity" evidence="5">
    <location>
        <begin position="321"/>
        <end position="337"/>
    </location>
</feature>
<feature type="compositionally biased region" description="Basic and acidic residues" evidence="5">
    <location>
        <begin position="1174"/>
        <end position="1189"/>
    </location>
</feature>
<dbReference type="PANTHER" id="PTHR23501:SF102">
    <property type="entry name" value="DRUG TRANSPORTER, PUTATIVE (AFU_ORTHOLOGUE AFUA_3G08530)-RELATED"/>
    <property type="match status" value="1"/>
</dbReference>
<dbReference type="PROSITE" id="PS50850">
    <property type="entry name" value="MFS"/>
    <property type="match status" value="1"/>
</dbReference>
<feature type="transmembrane region" description="Helical" evidence="6">
    <location>
        <begin position="697"/>
        <end position="715"/>
    </location>
</feature>
<feature type="transmembrane region" description="Helical" evidence="6">
    <location>
        <begin position="930"/>
        <end position="954"/>
    </location>
</feature>
<feature type="region of interest" description="Disordered" evidence="5">
    <location>
        <begin position="468"/>
        <end position="512"/>
    </location>
</feature>
<feature type="compositionally biased region" description="Low complexity" evidence="5">
    <location>
        <begin position="225"/>
        <end position="252"/>
    </location>
</feature>
<dbReference type="GO" id="GO:0022857">
    <property type="term" value="F:transmembrane transporter activity"/>
    <property type="evidence" value="ECO:0007669"/>
    <property type="project" value="InterPro"/>
</dbReference>
<dbReference type="OrthoDB" id="3437016at2759"/>
<dbReference type="PANTHER" id="PTHR23501">
    <property type="entry name" value="MAJOR FACILITATOR SUPERFAMILY"/>
    <property type="match status" value="1"/>
</dbReference>
<feature type="transmembrane region" description="Helical" evidence="6">
    <location>
        <begin position="995"/>
        <end position="1014"/>
    </location>
</feature>
<organism evidence="8 9">
    <name type="scientific">Tetrapyrgos nigripes</name>
    <dbReference type="NCBI Taxonomy" id="182062"/>
    <lineage>
        <taxon>Eukaryota</taxon>
        <taxon>Fungi</taxon>
        <taxon>Dikarya</taxon>
        <taxon>Basidiomycota</taxon>
        <taxon>Agaricomycotina</taxon>
        <taxon>Agaricomycetes</taxon>
        <taxon>Agaricomycetidae</taxon>
        <taxon>Agaricales</taxon>
        <taxon>Marasmiineae</taxon>
        <taxon>Marasmiaceae</taxon>
        <taxon>Tetrapyrgos</taxon>
    </lineage>
</organism>
<evidence type="ECO:0000256" key="2">
    <source>
        <dbReference type="ARBA" id="ARBA00022692"/>
    </source>
</evidence>
<dbReference type="GO" id="GO:0005886">
    <property type="term" value="C:plasma membrane"/>
    <property type="evidence" value="ECO:0007669"/>
    <property type="project" value="TreeGrafter"/>
</dbReference>
<reference evidence="8 9" key="1">
    <citation type="journal article" date="2020" name="ISME J.">
        <title>Uncovering the hidden diversity of litter-decomposition mechanisms in mushroom-forming fungi.</title>
        <authorList>
            <person name="Floudas D."/>
            <person name="Bentzer J."/>
            <person name="Ahren D."/>
            <person name="Johansson T."/>
            <person name="Persson P."/>
            <person name="Tunlid A."/>
        </authorList>
    </citation>
    <scope>NUCLEOTIDE SEQUENCE [LARGE SCALE GENOMIC DNA]</scope>
    <source>
        <strain evidence="8 9">CBS 291.85</strain>
    </source>
</reference>
<dbReference type="SUPFAM" id="SSF103473">
    <property type="entry name" value="MFS general substrate transporter"/>
    <property type="match status" value="1"/>
</dbReference>
<dbReference type="AlphaFoldDB" id="A0A8H5C351"/>
<feature type="region of interest" description="Disordered" evidence="5">
    <location>
        <begin position="1166"/>
        <end position="1204"/>
    </location>
</feature>
<dbReference type="InterPro" id="IPR036259">
    <property type="entry name" value="MFS_trans_sf"/>
</dbReference>
<keyword evidence="2 6" id="KW-0812">Transmembrane</keyword>
<feature type="transmembrane region" description="Helical" evidence="6">
    <location>
        <begin position="857"/>
        <end position="877"/>
    </location>
</feature>
<feature type="transmembrane region" description="Helical" evidence="6">
    <location>
        <begin position="1026"/>
        <end position="1046"/>
    </location>
</feature>
<protein>
    <recommendedName>
        <fullName evidence="7">Major facilitator superfamily (MFS) profile domain-containing protein</fullName>
    </recommendedName>
</protein>
<sequence length="1204" mass="126225">MDANSSNSNPSSSSSSSSSSQFPFLSNSTPTSTSTPSSSSASQVIHGQHHPASPSPSPDFDPYDSDEYEFDFSSDFDHFDPYDFENDRIAYPNLPPGLGSFGPFSIPSSSGSSDSGGIPFPNHNPYTYMNMGFVHTPTPNPNPSSTGTPPITVNTNVNTNTYTNPHTRNRLSRISERSEWSISTTSSTRTRTRSRSSSIVSVELEVSPTSTTVSIHDHDHPVPPSVSSPGSLLPGLGTRPSQSQRSRAASASTSTLSVASTSSSSSSAFSAAALGLRFGSGALALVSASPAPSVASTITLNVVPPGLEGLGYRSGPGYGSASWAGSSASGSGDTRSSLGHAEGETEMIQLERRSEDPGLDSGVRFGDRDGDDAAGQISLSSTRDQPAPVSYLYPLQSASETETVPVQAAEAVPAAASGLTHSNSNSNLRSRSSDSEGVGVGVGFGILEVRNGDEEELDSYSLRLRREEAEAEAEGAYSYKRRRGSEESGNGVGIGMGSRKGKEKKENLKTDEVDVSVQPVEDQDFASEMDHSTMTTTIGSGTLGGDSTLGSASAATNTHIKARRISRMILGGGRDRGRGRGRDRGMGIHEDATATATVLSSSGASDVIFDPSSSNWPCRTGERKSISFWLSFFAINLSIFISAMSFMALGTVVPTIARALQDGQGDFTWIGSAYALCMTCSIPLGGSLSDTFGRKSVLLGCLVCFAVGSALAGGAKSMVEIEMETGTGNCQGNATYLMAMMIAGQAIQGIGGGGMISLTPTIIQSDLGLATSALTASEPSRYQGILGLTWSVASAVAPVIGGAFASSNRTTWRWLFYLNLPLTGIAGVLIAICLRGSPSHSRANSTIKPTPVEWSPTALLTITSALGCGLTTIGLAFGGVRFPWDSAQVLVPLVLGAVVLIGFGVFAVCANRGVHVQTRLFEAFGNRTTIGGLICVGAHGVASIAFAFYMPIYFQAVLGFSPLHSAVNYLAGVLPMVFAAFLAGIFVTRSGYYRLPIYAGWILIMVGFGLLSTLDEASKVGEWVGYQVITGLGAGILFSTPGFSVVSPLPANRIAAALLFSNFIRAFAQTWGITVGSTILQNLFHEKLPASSQFPLVDSHLVAFAGIPTILDLPDPLKTEVQVTFAHSFAVIWQTMVGVCGMGLLGTFLIQKMQSQNEDKMGAVVNGRNPVKGSHLDETSPNHGHDPEMGYRPMEMSQRRNDGG</sequence>
<feature type="transmembrane region" description="Helical" evidence="6">
    <location>
        <begin position="1125"/>
        <end position="1150"/>
    </location>
</feature>
<comment type="caution">
    <text evidence="8">The sequence shown here is derived from an EMBL/GenBank/DDBJ whole genome shotgun (WGS) entry which is preliminary data.</text>
</comment>
<feature type="transmembrane region" description="Helical" evidence="6">
    <location>
        <begin position="966"/>
        <end position="988"/>
    </location>
</feature>
<keyword evidence="3 6" id="KW-1133">Transmembrane helix</keyword>
<feature type="compositionally biased region" description="Low complexity" evidence="5">
    <location>
        <begin position="143"/>
        <end position="166"/>
    </location>
</feature>
<proteinExistence type="predicted"/>
<evidence type="ECO:0000256" key="4">
    <source>
        <dbReference type="ARBA" id="ARBA00023136"/>
    </source>
</evidence>
<feature type="region of interest" description="Disordered" evidence="5">
    <location>
        <begin position="321"/>
        <end position="387"/>
    </location>
</feature>
<feature type="compositionally biased region" description="Low complexity" evidence="5">
    <location>
        <begin position="417"/>
        <end position="430"/>
    </location>
</feature>
<feature type="region of interest" description="Disordered" evidence="5">
    <location>
        <begin position="138"/>
        <end position="252"/>
    </location>
</feature>
<evidence type="ECO:0000256" key="1">
    <source>
        <dbReference type="ARBA" id="ARBA00004141"/>
    </source>
</evidence>
<feature type="transmembrane region" description="Helical" evidence="6">
    <location>
        <begin position="1058"/>
        <end position="1080"/>
    </location>
</feature>
<keyword evidence="9" id="KW-1185">Reference proteome</keyword>
<comment type="subcellular location">
    <subcellularLocation>
        <location evidence="1">Membrane</location>
        <topology evidence="1">Multi-pass membrane protein</topology>
    </subcellularLocation>
</comment>
<keyword evidence="4 6" id="KW-0472">Membrane</keyword>
<dbReference type="EMBL" id="JAACJM010000269">
    <property type="protein sequence ID" value="KAF5334113.1"/>
    <property type="molecule type" value="Genomic_DNA"/>
</dbReference>
<dbReference type="Gene3D" id="1.20.1250.20">
    <property type="entry name" value="MFS general substrate transporter like domains"/>
    <property type="match status" value="1"/>
</dbReference>
<feature type="compositionally biased region" description="Low complexity" evidence="5">
    <location>
        <begin position="180"/>
        <end position="207"/>
    </location>
</feature>
<dbReference type="InterPro" id="IPR020846">
    <property type="entry name" value="MFS_dom"/>
</dbReference>
<feature type="region of interest" description="Disordered" evidence="5">
    <location>
        <begin position="1"/>
        <end position="68"/>
    </location>
</feature>
<evidence type="ECO:0000256" key="3">
    <source>
        <dbReference type="ARBA" id="ARBA00022989"/>
    </source>
</evidence>
<feature type="transmembrane region" description="Helical" evidence="6">
    <location>
        <begin position="889"/>
        <end position="909"/>
    </location>
</feature>
<evidence type="ECO:0000313" key="8">
    <source>
        <dbReference type="EMBL" id="KAF5334113.1"/>
    </source>
</evidence>
<evidence type="ECO:0000256" key="5">
    <source>
        <dbReference type="SAM" id="MobiDB-lite"/>
    </source>
</evidence>
<feature type="region of interest" description="Disordered" evidence="5">
    <location>
        <begin position="417"/>
        <end position="437"/>
    </location>
</feature>
<dbReference type="InterPro" id="IPR011701">
    <property type="entry name" value="MFS"/>
</dbReference>
<feature type="transmembrane region" description="Helical" evidence="6">
    <location>
        <begin position="628"/>
        <end position="655"/>
    </location>
</feature>
<evidence type="ECO:0000313" key="9">
    <source>
        <dbReference type="Proteomes" id="UP000559256"/>
    </source>
</evidence>
<feature type="domain" description="Major facilitator superfamily (MFS) profile" evidence="7">
    <location>
        <begin position="631"/>
        <end position="1155"/>
    </location>
</feature>
<evidence type="ECO:0000256" key="6">
    <source>
        <dbReference type="SAM" id="Phobius"/>
    </source>
</evidence>
<feature type="compositionally biased region" description="Low complexity" evidence="5">
    <location>
        <begin position="1"/>
        <end position="42"/>
    </location>
</feature>
<gene>
    <name evidence="8" type="ORF">D9758_016074</name>
</gene>
<accession>A0A8H5C351</accession>
<feature type="transmembrane region" description="Helical" evidence="6">
    <location>
        <begin position="816"/>
        <end position="836"/>
    </location>
</feature>
<evidence type="ECO:0000259" key="7">
    <source>
        <dbReference type="PROSITE" id="PS50850"/>
    </source>
</evidence>
<name>A0A8H5C351_9AGAR</name>
<dbReference type="Proteomes" id="UP000559256">
    <property type="component" value="Unassembled WGS sequence"/>
</dbReference>
<feature type="compositionally biased region" description="Basic and acidic residues" evidence="5">
    <location>
        <begin position="503"/>
        <end position="512"/>
    </location>
</feature>
<feature type="transmembrane region" description="Helical" evidence="6">
    <location>
        <begin position="667"/>
        <end position="685"/>
    </location>
</feature>